<protein>
    <submittedName>
        <fullName evidence="1">Uncharacterized protein</fullName>
    </submittedName>
</protein>
<proteinExistence type="predicted"/>
<comment type="caution">
    <text evidence="1">The sequence shown here is derived from an EMBL/GenBank/DDBJ whole genome shotgun (WGS) entry which is preliminary data.</text>
</comment>
<dbReference type="Proteomes" id="UP000703269">
    <property type="component" value="Unassembled WGS sequence"/>
</dbReference>
<dbReference type="OrthoDB" id="10484003at2759"/>
<sequence length="264" mass="30655">MRTPITFREDIFLHIKNYRLRAITDIAHFMRTLWESTGWQIQLTNVSWVKSPQAVPRTIGMRNRATCDNLDIRQCAERWPFVWLCISTRTPEPGSVTPVPYLTLDEAFRLGAFVRCLTVPAGLQGRPYCACTTIHRNGPLKHRSNNAFALQLNCVEKSWICMPWTRIACEGGHISEFMITFNTDPAIGCMPSDFDWDEFDELASHCHGLAQVVMRLDGDLAYVTHFAEDMGRRLRRLRATQRLVIFYEGTEDDDQAWHTWEWRD</sequence>
<evidence type="ECO:0000313" key="2">
    <source>
        <dbReference type="Proteomes" id="UP000703269"/>
    </source>
</evidence>
<evidence type="ECO:0000313" key="1">
    <source>
        <dbReference type="EMBL" id="GJE93498.1"/>
    </source>
</evidence>
<accession>A0A9P3GCB7</accession>
<keyword evidence="2" id="KW-1185">Reference proteome</keyword>
<name>A0A9P3GCB7_9APHY</name>
<reference evidence="1 2" key="1">
    <citation type="submission" date="2021-08" db="EMBL/GenBank/DDBJ databases">
        <title>Draft Genome Sequence of Phanerochaete sordida strain YK-624.</title>
        <authorList>
            <person name="Mori T."/>
            <person name="Dohra H."/>
            <person name="Suzuki T."/>
            <person name="Kawagishi H."/>
            <person name="Hirai H."/>
        </authorList>
    </citation>
    <scope>NUCLEOTIDE SEQUENCE [LARGE SCALE GENOMIC DNA]</scope>
    <source>
        <strain evidence="1 2">YK-624</strain>
    </source>
</reference>
<dbReference type="EMBL" id="BPQB01000032">
    <property type="protein sequence ID" value="GJE93498.1"/>
    <property type="molecule type" value="Genomic_DNA"/>
</dbReference>
<organism evidence="1 2">
    <name type="scientific">Phanerochaete sordida</name>
    <dbReference type="NCBI Taxonomy" id="48140"/>
    <lineage>
        <taxon>Eukaryota</taxon>
        <taxon>Fungi</taxon>
        <taxon>Dikarya</taxon>
        <taxon>Basidiomycota</taxon>
        <taxon>Agaricomycotina</taxon>
        <taxon>Agaricomycetes</taxon>
        <taxon>Polyporales</taxon>
        <taxon>Phanerochaetaceae</taxon>
        <taxon>Phanerochaete</taxon>
    </lineage>
</organism>
<dbReference type="AlphaFoldDB" id="A0A9P3GCB7"/>
<gene>
    <name evidence="1" type="ORF">PsYK624_096570</name>
</gene>